<sequence>MRRDTLASLRQLSQVLGDLPVASAAGTVRGVAGLAIDIAGLAHHAAIGQRVAILGAGDAPVLAEILGFSGGTQKAMTLGHTERIKAGMEARIVATARRFSSGEDEPFADRGGLLVSEGWLGRVVDPFGAPLDGKGYLPAGPRACALRAPPPPATSRARLGGALDLGVRVLNTFATASLGQRLGLFAASGVGKSTLLSMIARHTECDVVVLALIGERGREVREFIEEHLGAEKMARSVVVVATSDAPPLARRESAHAAMAIAEYFRDEGQSVLLVMDSVTRYCQSLREIALSAGEFPAARGYPASVFTELPRLLERAGPGAESTDGSAGFITGIFTVLVDGDDHDEPIADAVRGILDGHIVLARRIAEAGRYPPVDVARSLSRTMEAAISATDMALAQRGRALLARHAELARLIEMGVYEAGRNAEFDQIVAKGRAIEALLAQPRAARVAIEESFADLAQVIGTGSEPENQSNLKNSRVPSSRLPSGGS</sequence>
<evidence type="ECO:0000313" key="11">
    <source>
        <dbReference type="EMBL" id="HGC43993.1"/>
    </source>
</evidence>
<dbReference type="GO" id="GO:0016887">
    <property type="term" value="F:ATP hydrolysis activity"/>
    <property type="evidence" value="ECO:0007669"/>
    <property type="project" value="InterPro"/>
</dbReference>
<evidence type="ECO:0000256" key="1">
    <source>
        <dbReference type="ARBA" id="ARBA00004496"/>
    </source>
</evidence>
<dbReference type="GO" id="GO:0030257">
    <property type="term" value="C:type III protein secretion system complex"/>
    <property type="evidence" value="ECO:0007669"/>
    <property type="project" value="InterPro"/>
</dbReference>
<dbReference type="InterPro" id="IPR040627">
    <property type="entry name" value="T3SS_ATPase_C"/>
</dbReference>
<evidence type="ECO:0000256" key="9">
    <source>
        <dbReference type="SAM" id="MobiDB-lite"/>
    </source>
</evidence>
<evidence type="ECO:0000256" key="4">
    <source>
        <dbReference type="ARBA" id="ARBA00022741"/>
    </source>
</evidence>
<evidence type="ECO:0000256" key="2">
    <source>
        <dbReference type="ARBA" id="ARBA00022448"/>
    </source>
</evidence>
<dbReference type="GO" id="GO:0030254">
    <property type="term" value="P:protein secretion by the type III secretion system"/>
    <property type="evidence" value="ECO:0007669"/>
    <property type="project" value="InterPro"/>
</dbReference>
<evidence type="ECO:0000256" key="7">
    <source>
        <dbReference type="ARBA" id="ARBA00022967"/>
    </source>
</evidence>
<organism evidence="11">
    <name type="scientific">Acidicaldus sp</name>
    <dbReference type="NCBI Taxonomy" id="1872105"/>
    <lineage>
        <taxon>Bacteria</taxon>
        <taxon>Pseudomonadati</taxon>
        <taxon>Pseudomonadota</taxon>
        <taxon>Alphaproteobacteria</taxon>
        <taxon>Acetobacterales</taxon>
        <taxon>Acetobacteraceae</taxon>
        <taxon>Acidicaldus</taxon>
    </lineage>
</organism>
<name>A0A8J4M7L6_9PROT</name>
<dbReference type="NCBIfam" id="TIGR01026">
    <property type="entry name" value="fliI_yscN"/>
    <property type="match status" value="1"/>
</dbReference>
<dbReference type="InterPro" id="IPR000194">
    <property type="entry name" value="ATPase_F1/V1/A1_a/bsu_nucl-bd"/>
</dbReference>
<dbReference type="InterPro" id="IPR050053">
    <property type="entry name" value="ATPase_alpha/beta_chains"/>
</dbReference>
<comment type="caution">
    <text evidence="11">The sequence shown here is derived from an EMBL/GenBank/DDBJ whole genome shotgun (WGS) entry which is preliminary data.</text>
</comment>
<feature type="domain" description="AAA+ ATPase" evidence="10">
    <location>
        <begin position="178"/>
        <end position="366"/>
    </location>
</feature>
<evidence type="ECO:0000259" key="10">
    <source>
        <dbReference type="SMART" id="SM00382"/>
    </source>
</evidence>
<keyword evidence="5" id="KW-0067">ATP-binding</keyword>
<gene>
    <name evidence="11" type="ORF">ENY07_12355</name>
</gene>
<evidence type="ECO:0000256" key="6">
    <source>
        <dbReference type="ARBA" id="ARBA00022927"/>
    </source>
</evidence>
<keyword evidence="7" id="KW-1278">Translocase</keyword>
<accession>A0A8J4M7L6</accession>
<dbReference type="AlphaFoldDB" id="A0A8J4M7L6"/>
<dbReference type="SUPFAM" id="SSF52540">
    <property type="entry name" value="P-loop containing nucleoside triphosphate hydrolases"/>
    <property type="match status" value="1"/>
</dbReference>
<dbReference type="GO" id="GO:0046933">
    <property type="term" value="F:proton-transporting ATP synthase activity, rotational mechanism"/>
    <property type="evidence" value="ECO:0007669"/>
    <property type="project" value="TreeGrafter"/>
</dbReference>
<dbReference type="InterPro" id="IPR003593">
    <property type="entry name" value="AAA+_ATPase"/>
</dbReference>
<dbReference type="GO" id="GO:0005524">
    <property type="term" value="F:ATP binding"/>
    <property type="evidence" value="ECO:0007669"/>
    <property type="project" value="UniProtKB-KW"/>
</dbReference>
<keyword evidence="3" id="KW-0963">Cytoplasm</keyword>
<feature type="compositionally biased region" description="Polar residues" evidence="9">
    <location>
        <begin position="466"/>
        <end position="488"/>
    </location>
</feature>
<reference evidence="11" key="1">
    <citation type="journal article" date="2020" name="mSystems">
        <title>Genome- and Community-Level Interaction Insights into Carbon Utilization and Element Cycling Functions of Hydrothermarchaeota in Hydrothermal Sediment.</title>
        <authorList>
            <person name="Zhou Z."/>
            <person name="Liu Y."/>
            <person name="Xu W."/>
            <person name="Pan J."/>
            <person name="Luo Z.H."/>
            <person name="Li M."/>
        </authorList>
    </citation>
    <scope>NUCLEOTIDE SEQUENCE</scope>
    <source>
        <strain evidence="11">SpSt-997</strain>
    </source>
</reference>
<dbReference type="CDD" id="cd01136">
    <property type="entry name" value="ATPase_flagellum-secretory_path_III"/>
    <property type="match status" value="1"/>
</dbReference>
<dbReference type="InterPro" id="IPR027417">
    <property type="entry name" value="P-loop_NTPase"/>
</dbReference>
<keyword evidence="6" id="KW-0653">Protein transport</keyword>
<protein>
    <submittedName>
        <fullName evidence="11">FliI/YscN family ATPase</fullName>
    </submittedName>
</protein>
<feature type="region of interest" description="Disordered" evidence="9">
    <location>
        <begin position="462"/>
        <end position="488"/>
    </location>
</feature>
<comment type="catalytic activity">
    <reaction evidence="8">
        <text>ATP + H2O + cellular proteinSide 1 = ADP + phosphate + cellular proteinSide 2.</text>
        <dbReference type="EC" id="7.4.2.8"/>
    </reaction>
</comment>
<evidence type="ECO:0000256" key="5">
    <source>
        <dbReference type="ARBA" id="ARBA00022840"/>
    </source>
</evidence>
<dbReference type="InterPro" id="IPR020003">
    <property type="entry name" value="ATPase_a/bsu_AS"/>
</dbReference>
<dbReference type="GO" id="GO:0005737">
    <property type="term" value="C:cytoplasm"/>
    <property type="evidence" value="ECO:0007669"/>
    <property type="project" value="UniProtKB-SubCell"/>
</dbReference>
<evidence type="ECO:0000256" key="3">
    <source>
        <dbReference type="ARBA" id="ARBA00022490"/>
    </source>
</evidence>
<dbReference type="FunFam" id="3.40.50.12240:FF:000002">
    <property type="entry name" value="Flagellum-specific ATP synthase FliI"/>
    <property type="match status" value="1"/>
</dbReference>
<dbReference type="PANTHER" id="PTHR15184">
    <property type="entry name" value="ATP SYNTHASE"/>
    <property type="match status" value="1"/>
</dbReference>
<dbReference type="GO" id="GO:0008564">
    <property type="term" value="F:protein-exporting ATPase activity"/>
    <property type="evidence" value="ECO:0007669"/>
    <property type="project" value="UniProtKB-EC"/>
</dbReference>
<dbReference type="Pfam" id="PF18269">
    <property type="entry name" value="T3SS_ATPase_C"/>
    <property type="match status" value="1"/>
</dbReference>
<keyword evidence="4" id="KW-0547">Nucleotide-binding</keyword>
<dbReference type="SMART" id="SM00382">
    <property type="entry name" value="AAA"/>
    <property type="match status" value="1"/>
</dbReference>
<evidence type="ECO:0000256" key="8">
    <source>
        <dbReference type="ARBA" id="ARBA00034006"/>
    </source>
</evidence>
<comment type="subcellular location">
    <subcellularLocation>
        <location evidence="1">Cytoplasm</location>
    </subcellularLocation>
</comment>
<dbReference type="PROSITE" id="PS00152">
    <property type="entry name" value="ATPASE_ALPHA_BETA"/>
    <property type="match status" value="1"/>
</dbReference>
<keyword evidence="2" id="KW-0813">Transport</keyword>
<dbReference type="Pfam" id="PF00006">
    <property type="entry name" value="ATP-synt_ab"/>
    <property type="match status" value="1"/>
</dbReference>
<dbReference type="Gene3D" id="3.40.50.12240">
    <property type="match status" value="1"/>
</dbReference>
<dbReference type="InterPro" id="IPR005714">
    <property type="entry name" value="ATPase_T3SS_FliI/YscN"/>
</dbReference>
<dbReference type="PANTHER" id="PTHR15184:SF9">
    <property type="entry name" value="SPI-1 TYPE 3 SECRETION SYSTEM ATPASE"/>
    <property type="match status" value="1"/>
</dbReference>
<proteinExistence type="predicted"/>
<dbReference type="EMBL" id="DTQM01000234">
    <property type="protein sequence ID" value="HGC43993.1"/>
    <property type="molecule type" value="Genomic_DNA"/>
</dbReference>